<dbReference type="Gene3D" id="3.90.470.20">
    <property type="entry name" value="4'-phosphopantetheinyl transferase domain"/>
    <property type="match status" value="1"/>
</dbReference>
<protein>
    <recommendedName>
        <fullName evidence="8">Holo-[acyl-carrier-protein] synthase</fullName>
        <shortName evidence="8">Holo-ACP synthase</shortName>
        <ecNumber evidence="8">2.7.8.7</ecNumber>
    </recommendedName>
    <alternativeName>
        <fullName evidence="8">4'-phosphopantetheinyl transferase AcpS</fullName>
    </alternativeName>
</protein>
<evidence type="ECO:0000256" key="7">
    <source>
        <dbReference type="ARBA" id="ARBA00023160"/>
    </source>
</evidence>
<evidence type="ECO:0000256" key="3">
    <source>
        <dbReference type="ARBA" id="ARBA00022723"/>
    </source>
</evidence>
<comment type="similarity">
    <text evidence="8">Belongs to the P-Pant transferase superfamily. AcpS family.</text>
</comment>
<evidence type="ECO:0000256" key="8">
    <source>
        <dbReference type="HAMAP-Rule" id="MF_00101"/>
    </source>
</evidence>
<feature type="binding site" evidence="8">
    <location>
        <position position="8"/>
    </location>
    <ligand>
        <name>Mg(2+)</name>
        <dbReference type="ChEBI" id="CHEBI:18420"/>
    </ligand>
</feature>
<feature type="domain" description="4'-phosphopantetheinyl transferase" evidence="9">
    <location>
        <begin position="4"/>
        <end position="120"/>
    </location>
</feature>
<evidence type="ECO:0000313" key="11">
    <source>
        <dbReference type="Proteomes" id="UP001165524"/>
    </source>
</evidence>
<dbReference type="GO" id="GO:0008897">
    <property type="term" value="F:holo-[acyl-carrier-protein] synthase activity"/>
    <property type="evidence" value="ECO:0007669"/>
    <property type="project" value="UniProtKB-EC"/>
</dbReference>
<evidence type="ECO:0000256" key="4">
    <source>
        <dbReference type="ARBA" id="ARBA00022832"/>
    </source>
</evidence>
<dbReference type="NCBIfam" id="TIGR00516">
    <property type="entry name" value="acpS"/>
    <property type="match status" value="1"/>
</dbReference>
<dbReference type="NCBIfam" id="TIGR00556">
    <property type="entry name" value="pantethn_trn"/>
    <property type="match status" value="1"/>
</dbReference>
<proteinExistence type="inferred from homology"/>
<comment type="function">
    <text evidence="8">Transfers the 4'-phosphopantetheine moiety from coenzyme A to a Ser of acyl-carrier-protein.</text>
</comment>
<reference evidence="10" key="1">
    <citation type="submission" date="2022-04" db="EMBL/GenBank/DDBJ databases">
        <title>Alcanivorax sp. CY1518 draft genome sequence.</title>
        <authorList>
            <person name="Zhao G."/>
            <person name="An M."/>
        </authorList>
    </citation>
    <scope>NUCLEOTIDE SEQUENCE</scope>
    <source>
        <strain evidence="10">CY1518</strain>
    </source>
</reference>
<evidence type="ECO:0000256" key="6">
    <source>
        <dbReference type="ARBA" id="ARBA00023098"/>
    </source>
</evidence>
<keyword evidence="4 8" id="KW-0276">Fatty acid metabolism</keyword>
<dbReference type="EMBL" id="JALKII010000004">
    <property type="protein sequence ID" value="MCK0537696.1"/>
    <property type="molecule type" value="Genomic_DNA"/>
</dbReference>
<evidence type="ECO:0000256" key="2">
    <source>
        <dbReference type="ARBA" id="ARBA00022679"/>
    </source>
</evidence>
<feature type="binding site" evidence="8">
    <location>
        <position position="57"/>
    </location>
    <ligand>
        <name>Mg(2+)</name>
        <dbReference type="ChEBI" id="CHEBI:18420"/>
    </ligand>
</feature>
<name>A0ABT0E794_9GAMM</name>
<dbReference type="InterPro" id="IPR004568">
    <property type="entry name" value="Ppantetheine-prot_Trfase_dom"/>
</dbReference>
<comment type="subcellular location">
    <subcellularLocation>
        <location evidence="8">Cytoplasm</location>
    </subcellularLocation>
</comment>
<keyword evidence="7 8" id="KW-0275">Fatty acid biosynthesis</keyword>
<evidence type="ECO:0000256" key="5">
    <source>
        <dbReference type="ARBA" id="ARBA00022842"/>
    </source>
</evidence>
<dbReference type="InterPro" id="IPR008278">
    <property type="entry name" value="4-PPantetheinyl_Trfase_dom"/>
</dbReference>
<keyword evidence="3 8" id="KW-0479">Metal-binding</keyword>
<gene>
    <name evidence="8 10" type="primary">acpS</name>
    <name evidence="10" type="ORF">MU846_08235</name>
</gene>
<keyword evidence="5 8" id="KW-0460">Magnesium</keyword>
<accession>A0ABT0E794</accession>
<comment type="caution">
    <text evidence="10">The sequence shown here is derived from an EMBL/GenBank/DDBJ whole genome shotgun (WGS) entry which is preliminary data.</text>
</comment>
<keyword evidence="1 8" id="KW-0444">Lipid biosynthesis</keyword>
<evidence type="ECO:0000313" key="10">
    <source>
        <dbReference type="EMBL" id="MCK0537696.1"/>
    </source>
</evidence>
<keyword evidence="2 8" id="KW-0808">Transferase</keyword>
<dbReference type="RefSeq" id="WP_246951545.1">
    <property type="nucleotide sequence ID" value="NZ_JALKII010000004.1"/>
</dbReference>
<dbReference type="EC" id="2.7.8.7" evidence="8"/>
<keyword evidence="6 8" id="KW-0443">Lipid metabolism</keyword>
<sequence length="127" mass="13593">MIVGIGTDIIAVSRVEAACVRRGDALAERLLHPDELSLQRASNAPARWLAKRFAAKEALLKALGTGLRAGLSWHDMAVLPDALGRPQVTWYGAGAARLAQFGPCRTHVSITDERDYVVAFAIIESGG</sequence>
<keyword evidence="11" id="KW-1185">Reference proteome</keyword>
<comment type="cofactor">
    <cofactor evidence="8">
        <name>Mg(2+)</name>
        <dbReference type="ChEBI" id="CHEBI:18420"/>
    </cofactor>
</comment>
<evidence type="ECO:0000259" key="9">
    <source>
        <dbReference type="Pfam" id="PF01648"/>
    </source>
</evidence>
<comment type="catalytic activity">
    <reaction evidence="8">
        <text>apo-[ACP] + CoA = holo-[ACP] + adenosine 3',5'-bisphosphate + H(+)</text>
        <dbReference type="Rhea" id="RHEA:12068"/>
        <dbReference type="Rhea" id="RHEA-COMP:9685"/>
        <dbReference type="Rhea" id="RHEA-COMP:9690"/>
        <dbReference type="ChEBI" id="CHEBI:15378"/>
        <dbReference type="ChEBI" id="CHEBI:29999"/>
        <dbReference type="ChEBI" id="CHEBI:57287"/>
        <dbReference type="ChEBI" id="CHEBI:58343"/>
        <dbReference type="ChEBI" id="CHEBI:64479"/>
        <dbReference type="EC" id="2.7.8.7"/>
    </reaction>
</comment>
<organism evidence="10 11">
    <name type="scientific">Alcanivorax quisquiliarum</name>
    <dbReference type="NCBI Taxonomy" id="2933565"/>
    <lineage>
        <taxon>Bacteria</taxon>
        <taxon>Pseudomonadati</taxon>
        <taxon>Pseudomonadota</taxon>
        <taxon>Gammaproteobacteria</taxon>
        <taxon>Oceanospirillales</taxon>
        <taxon>Alcanivoracaceae</taxon>
        <taxon>Alcanivorax</taxon>
    </lineage>
</organism>
<dbReference type="InterPro" id="IPR002582">
    <property type="entry name" value="ACPS"/>
</dbReference>
<dbReference type="Pfam" id="PF01648">
    <property type="entry name" value="ACPS"/>
    <property type="match status" value="1"/>
</dbReference>
<dbReference type="HAMAP" id="MF_00101">
    <property type="entry name" value="AcpS"/>
    <property type="match status" value="1"/>
</dbReference>
<evidence type="ECO:0000256" key="1">
    <source>
        <dbReference type="ARBA" id="ARBA00022516"/>
    </source>
</evidence>
<dbReference type="Proteomes" id="UP001165524">
    <property type="component" value="Unassembled WGS sequence"/>
</dbReference>
<keyword evidence="8" id="KW-0963">Cytoplasm</keyword>
<dbReference type="SUPFAM" id="SSF56214">
    <property type="entry name" value="4'-phosphopantetheinyl transferase"/>
    <property type="match status" value="1"/>
</dbReference>
<dbReference type="InterPro" id="IPR037143">
    <property type="entry name" value="4-PPantetheinyl_Trfase_dom_sf"/>
</dbReference>